<proteinExistence type="predicted"/>
<dbReference type="Proteomes" id="UP001595833">
    <property type="component" value="Unassembled WGS sequence"/>
</dbReference>
<evidence type="ECO:0000313" key="2">
    <source>
        <dbReference type="Proteomes" id="UP001595833"/>
    </source>
</evidence>
<dbReference type="RefSeq" id="WP_344038685.1">
    <property type="nucleotide sequence ID" value="NZ_BAAAKE010000012.1"/>
</dbReference>
<accession>A0ABV9XYL8</accession>
<dbReference type="EMBL" id="JBHSJB010000013">
    <property type="protein sequence ID" value="MFC5055411.1"/>
    <property type="molecule type" value="Genomic_DNA"/>
</dbReference>
<sequence>MPHWHRASDPAIRLLIHAVLREPHRFAPHVARALDRTDTATAHRIVAAFTEHFRTLFRWLEDSLNPP</sequence>
<comment type="caution">
    <text evidence="1">The sequence shown here is derived from an EMBL/GenBank/DDBJ whole genome shotgun (WGS) entry which is preliminary data.</text>
</comment>
<reference evidence="2" key="1">
    <citation type="journal article" date="2019" name="Int. J. Syst. Evol. Microbiol.">
        <title>The Global Catalogue of Microorganisms (GCM) 10K type strain sequencing project: providing services to taxonomists for standard genome sequencing and annotation.</title>
        <authorList>
            <consortium name="The Broad Institute Genomics Platform"/>
            <consortium name="The Broad Institute Genome Sequencing Center for Infectious Disease"/>
            <person name="Wu L."/>
            <person name="Ma J."/>
        </authorList>
    </citation>
    <scope>NUCLEOTIDE SEQUENCE [LARGE SCALE GENOMIC DNA]</scope>
    <source>
        <strain evidence="2">KCTC 12848</strain>
    </source>
</reference>
<evidence type="ECO:0000313" key="1">
    <source>
        <dbReference type="EMBL" id="MFC5055411.1"/>
    </source>
</evidence>
<gene>
    <name evidence="1" type="ORF">ACFPFM_16800</name>
</gene>
<protein>
    <submittedName>
        <fullName evidence="1">Uncharacterized protein</fullName>
    </submittedName>
</protein>
<keyword evidence="2" id="KW-1185">Reference proteome</keyword>
<name>A0ABV9XYL8_9PSEU</name>
<organism evidence="1 2">
    <name type="scientific">Saccharothrix xinjiangensis</name>
    <dbReference type="NCBI Taxonomy" id="204798"/>
    <lineage>
        <taxon>Bacteria</taxon>
        <taxon>Bacillati</taxon>
        <taxon>Actinomycetota</taxon>
        <taxon>Actinomycetes</taxon>
        <taxon>Pseudonocardiales</taxon>
        <taxon>Pseudonocardiaceae</taxon>
        <taxon>Saccharothrix</taxon>
    </lineage>
</organism>